<proteinExistence type="predicted"/>
<accession>A0ABS6XJA5</accession>
<evidence type="ECO:0000313" key="3">
    <source>
        <dbReference type="EMBL" id="MBW4330267.1"/>
    </source>
</evidence>
<dbReference type="Pfam" id="PF00535">
    <property type="entry name" value="Glycos_transf_2"/>
    <property type="match status" value="1"/>
</dbReference>
<dbReference type="PANTHER" id="PTHR43685">
    <property type="entry name" value="GLYCOSYLTRANSFERASE"/>
    <property type="match status" value="1"/>
</dbReference>
<dbReference type="CDD" id="cd00761">
    <property type="entry name" value="Glyco_tranf_GTA_type"/>
    <property type="match status" value="1"/>
</dbReference>
<dbReference type="Proteomes" id="UP001197214">
    <property type="component" value="Unassembled WGS sequence"/>
</dbReference>
<evidence type="ECO:0000259" key="2">
    <source>
        <dbReference type="Pfam" id="PF00535"/>
    </source>
</evidence>
<evidence type="ECO:0000256" key="1">
    <source>
        <dbReference type="SAM" id="MobiDB-lite"/>
    </source>
</evidence>
<sequence>MSNGSVDIPQDGVSDAPKAVSVTRSDSEIPFRDAIGDYAHVSSRCVFEHGVAEPFVIIAIPTFQRPELLAEAVRSAIAQEFDKPVGIVIVDNDPNGTADDLLARVPEARTANLRYFVNDENIGMFGNWNRCIELAHGEWMTLLNDDDLIDAGFLSQMFAAIRRDTRIDGILCRKRYLDQRPDAVSRDHSGLKKIAAKSWSALRFQGKSVRRIGFEKLFWGGMLGNSAGFLFRPQDARRIGGFYPEEYPAADYWFYIRFNKLFALWQHRAIAASIRFAANESAKRMTLESFMRDFRLTQEMLAGTEVPRWWLRFSPLMIARHRVEIQKFWGQEFTSEEVEQIVGVKPGKDRPWLLWSIRALLRGF</sequence>
<dbReference type="InterPro" id="IPR001173">
    <property type="entry name" value="Glyco_trans_2-like"/>
</dbReference>
<dbReference type="PANTHER" id="PTHR43685:SF2">
    <property type="entry name" value="GLYCOSYLTRANSFERASE 2-LIKE DOMAIN-CONTAINING PROTEIN"/>
    <property type="match status" value="1"/>
</dbReference>
<dbReference type="EMBL" id="JAHWZX010000003">
    <property type="protein sequence ID" value="MBW4330267.1"/>
    <property type="molecule type" value="Genomic_DNA"/>
</dbReference>
<comment type="caution">
    <text evidence="3">The sequence shown here is derived from an EMBL/GenBank/DDBJ whole genome shotgun (WGS) entry which is preliminary data.</text>
</comment>
<protein>
    <submittedName>
        <fullName evidence="3">Glycosyltransferase family 2 protein</fullName>
    </submittedName>
</protein>
<organism evidence="3 4">
    <name type="scientific">Stakelama flava</name>
    <dbReference type="NCBI Taxonomy" id="2860338"/>
    <lineage>
        <taxon>Bacteria</taxon>
        <taxon>Pseudomonadati</taxon>
        <taxon>Pseudomonadota</taxon>
        <taxon>Alphaproteobacteria</taxon>
        <taxon>Sphingomonadales</taxon>
        <taxon>Sphingomonadaceae</taxon>
        <taxon>Stakelama</taxon>
    </lineage>
</organism>
<feature type="domain" description="Glycosyltransferase 2-like" evidence="2">
    <location>
        <begin position="58"/>
        <end position="177"/>
    </location>
</feature>
<reference evidence="3 4" key="1">
    <citation type="submission" date="2021-07" db="EMBL/GenBank/DDBJ databases">
        <title>Stakelama flava sp. nov., a novel endophytic bacterium isolated from branch of Kandelia candel.</title>
        <authorList>
            <person name="Tuo L."/>
        </authorList>
    </citation>
    <scope>NUCLEOTIDE SEQUENCE [LARGE SCALE GENOMIC DNA]</scope>
    <source>
        <strain evidence="3 4">CBK3Z-3</strain>
    </source>
</reference>
<keyword evidence="4" id="KW-1185">Reference proteome</keyword>
<name>A0ABS6XJA5_9SPHN</name>
<evidence type="ECO:0000313" key="4">
    <source>
        <dbReference type="Proteomes" id="UP001197214"/>
    </source>
</evidence>
<dbReference type="InterPro" id="IPR050834">
    <property type="entry name" value="Glycosyltransf_2"/>
</dbReference>
<feature type="region of interest" description="Disordered" evidence="1">
    <location>
        <begin position="1"/>
        <end position="21"/>
    </location>
</feature>
<dbReference type="RefSeq" id="WP_219237362.1">
    <property type="nucleotide sequence ID" value="NZ_JAHWZX010000003.1"/>
</dbReference>
<gene>
    <name evidence="3" type="ORF">KY084_05200</name>
</gene>